<dbReference type="Gene3D" id="3.30.830.10">
    <property type="entry name" value="Metalloenzyme, LuxS/M16 peptidase-like"/>
    <property type="match status" value="1"/>
</dbReference>
<gene>
    <name evidence="2" type="ORF">FBUS_11802</name>
</gene>
<sequence length="85" mass="9939">GNPHRLLTTMRPDDNWEAEQSKLDAAFQSQFLSKVTPEEKEQWITKSKALHEQQLKTEDISCLPCLQLYDIPMECRREPFTMTEG</sequence>
<dbReference type="OrthoDB" id="10250783at2759"/>
<evidence type="ECO:0000259" key="1">
    <source>
        <dbReference type="Pfam" id="PF08367"/>
    </source>
</evidence>
<dbReference type="EMBL" id="LUCM01011085">
    <property type="protein sequence ID" value="KAA0184455.1"/>
    <property type="molecule type" value="Genomic_DNA"/>
</dbReference>
<dbReference type="AlphaFoldDB" id="A0A8E0VF80"/>
<name>A0A8E0VF80_9TREM</name>
<dbReference type="SUPFAM" id="SSF63411">
    <property type="entry name" value="LuxS/MPP-like metallohydrolase"/>
    <property type="match status" value="1"/>
</dbReference>
<dbReference type="Pfam" id="PF08367">
    <property type="entry name" value="M16C_assoc"/>
    <property type="match status" value="1"/>
</dbReference>
<evidence type="ECO:0000313" key="2">
    <source>
        <dbReference type="EMBL" id="KAA0184455.1"/>
    </source>
</evidence>
<protein>
    <submittedName>
        <fullName evidence="2">Eupitrilysin (M16 family)</fullName>
    </submittedName>
</protein>
<organism evidence="2 3">
    <name type="scientific">Fasciolopsis buskii</name>
    <dbReference type="NCBI Taxonomy" id="27845"/>
    <lineage>
        <taxon>Eukaryota</taxon>
        <taxon>Metazoa</taxon>
        <taxon>Spiralia</taxon>
        <taxon>Lophotrochozoa</taxon>
        <taxon>Platyhelminthes</taxon>
        <taxon>Trematoda</taxon>
        <taxon>Digenea</taxon>
        <taxon>Plagiorchiida</taxon>
        <taxon>Echinostomata</taxon>
        <taxon>Echinostomatoidea</taxon>
        <taxon>Fasciolidae</taxon>
        <taxon>Fasciolopsis</taxon>
    </lineage>
</organism>
<dbReference type="InterPro" id="IPR011249">
    <property type="entry name" value="Metalloenz_LuxS/M16"/>
</dbReference>
<comment type="caution">
    <text evidence="2">The sequence shown here is derived from an EMBL/GenBank/DDBJ whole genome shotgun (WGS) entry which is preliminary data.</text>
</comment>
<reference evidence="2" key="1">
    <citation type="submission" date="2019-05" db="EMBL/GenBank/DDBJ databases">
        <title>Annotation for the trematode Fasciolopsis buski.</title>
        <authorList>
            <person name="Choi Y.-J."/>
        </authorList>
    </citation>
    <scope>NUCLEOTIDE SEQUENCE</scope>
    <source>
        <strain evidence="2">HT</strain>
        <tissue evidence="2">Whole worm</tissue>
    </source>
</reference>
<keyword evidence="3" id="KW-1185">Reference proteome</keyword>
<proteinExistence type="predicted"/>
<dbReference type="GO" id="GO:0046872">
    <property type="term" value="F:metal ion binding"/>
    <property type="evidence" value="ECO:0007669"/>
    <property type="project" value="InterPro"/>
</dbReference>
<dbReference type="GO" id="GO:0006508">
    <property type="term" value="P:proteolysis"/>
    <property type="evidence" value="ECO:0007669"/>
    <property type="project" value="InterPro"/>
</dbReference>
<dbReference type="Proteomes" id="UP000728185">
    <property type="component" value="Unassembled WGS sequence"/>
</dbReference>
<feature type="non-terminal residue" evidence="2">
    <location>
        <position position="1"/>
    </location>
</feature>
<evidence type="ECO:0000313" key="3">
    <source>
        <dbReference type="Proteomes" id="UP000728185"/>
    </source>
</evidence>
<dbReference type="InterPro" id="IPR013578">
    <property type="entry name" value="Peptidase_M16C_assoc"/>
</dbReference>
<feature type="domain" description="Peptidase M16C associated" evidence="1">
    <location>
        <begin position="10"/>
        <end position="75"/>
    </location>
</feature>
<accession>A0A8E0VF80</accession>